<dbReference type="OrthoDB" id="1923377at2759"/>
<sequence length="111" mass="11977">MSNSKMASEGTTAKVAERLSQTVLSVYTLTDLIRSVSPIEVDSNLSKELLAKASNIKNTGILLRQMPSVIAALDAHSDKSIRSLSELQDIISLLDDQMSGNEELDAKRNGS</sequence>
<protein>
    <recommendedName>
        <fullName evidence="3">BLOC-1-related complex subunit 7</fullName>
    </recommendedName>
</protein>
<comment type="caution">
    <text evidence="1">The sequence shown here is derived from an EMBL/GenBank/DDBJ whole genome shotgun (WGS) entry which is preliminary data.</text>
</comment>
<dbReference type="AlphaFoldDB" id="A0A8T2Q722"/>
<dbReference type="OMA" id="EPGNQSQ"/>
<dbReference type="Proteomes" id="UP000825935">
    <property type="component" value="Chromosome 37"/>
</dbReference>
<name>A0A8T2Q722_CERRI</name>
<evidence type="ECO:0000313" key="2">
    <source>
        <dbReference type="Proteomes" id="UP000825935"/>
    </source>
</evidence>
<dbReference type="EMBL" id="CM035442">
    <property type="protein sequence ID" value="KAH7279435.1"/>
    <property type="molecule type" value="Genomic_DNA"/>
</dbReference>
<keyword evidence="2" id="KW-1185">Reference proteome</keyword>
<gene>
    <name evidence="1" type="ORF">KP509_37G019800</name>
</gene>
<accession>A0A8T2Q722</accession>
<reference evidence="1" key="1">
    <citation type="submission" date="2021-08" db="EMBL/GenBank/DDBJ databases">
        <title>WGS assembly of Ceratopteris richardii.</title>
        <authorList>
            <person name="Marchant D.B."/>
            <person name="Chen G."/>
            <person name="Jenkins J."/>
            <person name="Shu S."/>
            <person name="Leebens-Mack J."/>
            <person name="Grimwood J."/>
            <person name="Schmutz J."/>
            <person name="Soltis P."/>
            <person name="Soltis D."/>
            <person name="Chen Z.-H."/>
        </authorList>
    </citation>
    <scope>NUCLEOTIDE SEQUENCE</scope>
    <source>
        <strain evidence="1">Whitten #5841</strain>
        <tissue evidence="1">Leaf</tissue>
    </source>
</reference>
<evidence type="ECO:0000313" key="1">
    <source>
        <dbReference type="EMBL" id="KAH7279435.1"/>
    </source>
</evidence>
<organism evidence="1 2">
    <name type="scientific">Ceratopteris richardii</name>
    <name type="common">Triangle waterfern</name>
    <dbReference type="NCBI Taxonomy" id="49495"/>
    <lineage>
        <taxon>Eukaryota</taxon>
        <taxon>Viridiplantae</taxon>
        <taxon>Streptophyta</taxon>
        <taxon>Embryophyta</taxon>
        <taxon>Tracheophyta</taxon>
        <taxon>Polypodiopsida</taxon>
        <taxon>Polypodiidae</taxon>
        <taxon>Polypodiales</taxon>
        <taxon>Pteridineae</taxon>
        <taxon>Pteridaceae</taxon>
        <taxon>Parkerioideae</taxon>
        <taxon>Ceratopteris</taxon>
    </lineage>
</organism>
<evidence type="ECO:0008006" key="3">
    <source>
        <dbReference type="Google" id="ProtNLM"/>
    </source>
</evidence>
<proteinExistence type="predicted"/>